<name>A0A1T5K2P0_9GAMM</name>
<gene>
    <name evidence="3" type="ORF">SAMN06296058_1296</name>
</gene>
<evidence type="ECO:0000256" key="1">
    <source>
        <dbReference type="ARBA" id="ARBA00022801"/>
    </source>
</evidence>
<dbReference type="EMBL" id="FUZV01000001">
    <property type="protein sequence ID" value="SKC57785.1"/>
    <property type="molecule type" value="Genomic_DNA"/>
</dbReference>
<dbReference type="CDD" id="cd00431">
    <property type="entry name" value="cysteine_hydrolases"/>
    <property type="match status" value="1"/>
</dbReference>
<evidence type="ECO:0000259" key="2">
    <source>
        <dbReference type="Pfam" id="PF00857"/>
    </source>
</evidence>
<organism evidence="3 4">
    <name type="scientific">Pseudoxanthomonas indica</name>
    <dbReference type="NCBI Taxonomy" id="428993"/>
    <lineage>
        <taxon>Bacteria</taxon>
        <taxon>Pseudomonadati</taxon>
        <taxon>Pseudomonadota</taxon>
        <taxon>Gammaproteobacteria</taxon>
        <taxon>Lysobacterales</taxon>
        <taxon>Lysobacteraceae</taxon>
        <taxon>Pseudoxanthomonas</taxon>
    </lineage>
</organism>
<evidence type="ECO:0000313" key="3">
    <source>
        <dbReference type="EMBL" id="SKC57785.1"/>
    </source>
</evidence>
<protein>
    <submittedName>
        <fullName evidence="3">Nicotinamidase-related amidase</fullName>
    </submittedName>
</protein>
<dbReference type="PANTHER" id="PTHR43540">
    <property type="entry name" value="PEROXYUREIDOACRYLATE/UREIDOACRYLATE AMIDOHYDROLASE-RELATED"/>
    <property type="match status" value="1"/>
</dbReference>
<dbReference type="GO" id="GO:0016787">
    <property type="term" value="F:hydrolase activity"/>
    <property type="evidence" value="ECO:0007669"/>
    <property type="project" value="UniProtKB-KW"/>
</dbReference>
<evidence type="ECO:0000313" key="4">
    <source>
        <dbReference type="Proteomes" id="UP000190341"/>
    </source>
</evidence>
<reference evidence="3 4" key="1">
    <citation type="submission" date="2017-02" db="EMBL/GenBank/DDBJ databases">
        <authorList>
            <person name="Peterson S.W."/>
        </authorList>
    </citation>
    <scope>NUCLEOTIDE SEQUENCE [LARGE SCALE GENOMIC DNA]</scope>
    <source>
        <strain evidence="3 4">P15</strain>
    </source>
</reference>
<keyword evidence="1" id="KW-0378">Hydrolase</keyword>
<dbReference type="SUPFAM" id="SSF52499">
    <property type="entry name" value="Isochorismatase-like hydrolases"/>
    <property type="match status" value="1"/>
</dbReference>
<dbReference type="Pfam" id="PF00857">
    <property type="entry name" value="Isochorismatase"/>
    <property type="match status" value="1"/>
</dbReference>
<feature type="domain" description="Isochorismatase-like" evidence="2">
    <location>
        <begin position="6"/>
        <end position="173"/>
    </location>
</feature>
<dbReference type="Proteomes" id="UP000190341">
    <property type="component" value="Unassembled WGS sequence"/>
</dbReference>
<dbReference type="InterPro" id="IPR000868">
    <property type="entry name" value="Isochorismatase-like_dom"/>
</dbReference>
<dbReference type="InterPro" id="IPR036380">
    <property type="entry name" value="Isochorismatase-like_sf"/>
</dbReference>
<dbReference type="AlphaFoldDB" id="A0A1T5K2P0"/>
<dbReference type="STRING" id="428993.SAMN06296058_1296"/>
<dbReference type="PANTHER" id="PTHR43540:SF6">
    <property type="entry name" value="ISOCHORISMATASE-LIKE DOMAIN-CONTAINING PROTEIN"/>
    <property type="match status" value="1"/>
</dbReference>
<dbReference type="OrthoDB" id="9807387at2"/>
<dbReference type="Gene3D" id="3.40.50.850">
    <property type="entry name" value="Isochorismatase-like"/>
    <property type="match status" value="1"/>
</dbReference>
<dbReference type="InterPro" id="IPR050272">
    <property type="entry name" value="Isochorismatase-like_hydrls"/>
</dbReference>
<accession>A0A1T5K2P0</accession>
<keyword evidence="4" id="KW-1185">Reference proteome</keyword>
<dbReference type="RefSeq" id="WP_079723609.1">
    <property type="nucleotide sequence ID" value="NZ_BMCL01000002.1"/>
</dbReference>
<proteinExistence type="predicted"/>
<sequence>MEKGKTALLIIDMINRFDFEGGARLGRAAVHAAPRIAQLRERFEQAQAPVIYVNDNFAQWQGEFHDLVRACEAEGGHAAEIVERLSPRQGDYYILKPKHSAFLATALDVLLAKLKVRQLVLTGLSADSCILATAQDANMREFKLWIPSDCVGSRTEVLKKQALALIKGARLAETGSTRIIRGVFPAAS</sequence>